<feature type="repeat" description="WD" evidence="3">
    <location>
        <begin position="990"/>
        <end position="1030"/>
    </location>
</feature>
<dbReference type="PANTHER" id="PTHR19879">
    <property type="entry name" value="TRANSCRIPTION INITIATION FACTOR TFIID"/>
    <property type="match status" value="1"/>
</dbReference>
<feature type="repeat" description="WD" evidence="3">
    <location>
        <begin position="1030"/>
        <end position="1070"/>
    </location>
</feature>
<sequence>MRTVFLAVLAGICGLLGALLGLAANAATGDEKWPGLLDQVRAHAWPVTGVLGGAMVVLGVLAVVIERRPEPAVRNDPRPPSPPRVPDHFVAREQSREVVAAVCARAGQVGITTSLRGSGGFGKTLLAKHVCGQRQVQRHFRQRVYFVTVGRDVRSRAEIAAKVGEAVTLITGDTSTPATDPDAAGAHLGRLLDERPRTLLVLDDVWEERQLAPFLIGGPRCARLITTRNTGLLPPGAPQVHVDQMTPEQAEQVLTRDLPLLPRPLVAGLLQATGRWALLLRLANRLIARHVSAGTDAQEAAEELLQQLRVQGPVAVDGPAETWDLDDRDLRNQAVEASVRASTTLLQPEAAERFTELGIFAEDEPVPLTLAAALWQATGGLTQAQARLLCQDLAHLSLITYTPAEGRLQLHDVIRDYLRAHITPDDLARLHGTFVDAIVHNLPPATPLAAGTPAPGRAWWQAPEGYLHDHLISHILAAHRPAQAEAVAGDIRWAEMRLHQRGANAPWNDLMRIGTPHSLALARSLAQNAHLLTLTEPAHAPTHLLHARLEHHPHWRPQIHARRRTDPSLLPCLAPRWPLPDTHPAAHRTLTGHSGGAWSLAWSADGRLAIGGIHGPVRVWDVNAGTATELTGHTGGVRSLAWSTDGRLATGGIDWPVRVWDVNAGTATELTGHTGTVRSVAWSTDGRLATGSVDGTVRVWDVSAGTATELTGHTLGLLSVAWSTDGRLATGSVDGTVLVWDMDAATATELTGHTEIVRSVAWCTDGRLATGSNDGTVLVWDVSASTATELPGHAGGLLSVASSTDGRLAASGDDGVVRVWDMNAANATDLPGRTPGLLSVAWSTDGRLATSGDDGVVRMWDVNAGTATELPGHARGLRSVAWSADGRLAAGGIDGVVRVWDVNAGTATDLTGHTGWVQSVAWSTDGRLATGSIDGLVRMWDMDAGTATELPGHTQGLLSVAWSTDGRLATGSGDGLVRVWDVNAGTATDLTGHTQGVRSVAWSADGRLATGGDDGVTRVWDVNAGTATELPGHTQGVRSVAWSADGRLATGSGDGVTRVWDVAGRRVLALFRVDGSASSCCWSHDGKILAVGSSSGLFLLDFLTA</sequence>
<feature type="repeat" description="WD" evidence="3">
    <location>
        <begin position="790"/>
        <end position="830"/>
    </location>
</feature>
<feature type="repeat" description="WD" evidence="3">
    <location>
        <begin position="910"/>
        <end position="950"/>
    </location>
</feature>
<keyword evidence="4" id="KW-1133">Transmembrane helix</keyword>
<feature type="repeat" description="WD" evidence="3">
    <location>
        <begin position="670"/>
        <end position="710"/>
    </location>
</feature>
<protein>
    <submittedName>
        <fullName evidence="7">NB-ARC domain-containing protein</fullName>
    </submittedName>
</protein>
<feature type="repeat" description="WD" evidence="3">
    <location>
        <begin position="630"/>
        <end position="670"/>
    </location>
</feature>
<dbReference type="Gene3D" id="3.40.50.300">
    <property type="entry name" value="P-loop containing nucleotide triphosphate hydrolases"/>
    <property type="match status" value="1"/>
</dbReference>
<keyword evidence="5" id="KW-0732">Signal</keyword>
<dbReference type="Gene3D" id="2.130.10.10">
    <property type="entry name" value="YVTN repeat-like/Quinoprotein amine dehydrogenase"/>
    <property type="match status" value="4"/>
</dbReference>
<dbReference type="InterPro" id="IPR027417">
    <property type="entry name" value="P-loop_NTPase"/>
</dbReference>
<feature type="repeat" description="WD" evidence="3">
    <location>
        <begin position="950"/>
        <end position="990"/>
    </location>
</feature>
<evidence type="ECO:0000256" key="2">
    <source>
        <dbReference type="ARBA" id="ARBA00022737"/>
    </source>
</evidence>
<keyword evidence="1 3" id="KW-0853">WD repeat</keyword>
<evidence type="ECO:0000259" key="6">
    <source>
        <dbReference type="Pfam" id="PF00931"/>
    </source>
</evidence>
<dbReference type="EMBL" id="JBITDC010000033">
    <property type="protein sequence ID" value="MFI5681803.1"/>
    <property type="molecule type" value="Genomic_DNA"/>
</dbReference>
<feature type="transmembrane region" description="Helical" evidence="4">
    <location>
        <begin position="42"/>
        <end position="65"/>
    </location>
</feature>
<dbReference type="Gene3D" id="1.10.10.10">
    <property type="entry name" value="Winged helix-like DNA-binding domain superfamily/Winged helix DNA-binding domain"/>
    <property type="match status" value="1"/>
</dbReference>
<keyword evidence="4" id="KW-0812">Transmembrane</keyword>
<dbReference type="SUPFAM" id="SSF50978">
    <property type="entry name" value="WD40 repeat-like"/>
    <property type="match status" value="2"/>
</dbReference>
<evidence type="ECO:0000256" key="5">
    <source>
        <dbReference type="SAM" id="SignalP"/>
    </source>
</evidence>
<keyword evidence="8" id="KW-1185">Reference proteome</keyword>
<dbReference type="SMART" id="SM00320">
    <property type="entry name" value="WD40"/>
    <property type="match status" value="13"/>
</dbReference>
<dbReference type="InterPro" id="IPR036322">
    <property type="entry name" value="WD40_repeat_dom_sf"/>
</dbReference>
<dbReference type="RefSeq" id="WP_398662775.1">
    <property type="nucleotide sequence ID" value="NZ_JBITDC010000033.1"/>
</dbReference>
<dbReference type="Pfam" id="PF00931">
    <property type="entry name" value="NB-ARC"/>
    <property type="match status" value="1"/>
</dbReference>
<feature type="repeat" description="WD" evidence="3">
    <location>
        <begin position="750"/>
        <end position="790"/>
    </location>
</feature>
<evidence type="ECO:0000256" key="1">
    <source>
        <dbReference type="ARBA" id="ARBA00022574"/>
    </source>
</evidence>
<dbReference type="PROSITE" id="PS50082">
    <property type="entry name" value="WD_REPEATS_2"/>
    <property type="match status" value="12"/>
</dbReference>
<reference evidence="7 8" key="1">
    <citation type="submission" date="2024-10" db="EMBL/GenBank/DDBJ databases">
        <title>The Natural Products Discovery Center: Release of the First 8490 Sequenced Strains for Exploring Actinobacteria Biosynthetic Diversity.</title>
        <authorList>
            <person name="Kalkreuter E."/>
            <person name="Kautsar S.A."/>
            <person name="Yang D."/>
            <person name="Bader C.D."/>
            <person name="Teijaro C.N."/>
            <person name="Fluegel L."/>
            <person name="Davis C.M."/>
            <person name="Simpson J.R."/>
            <person name="Lauterbach L."/>
            <person name="Steele A.D."/>
            <person name="Gui C."/>
            <person name="Meng S."/>
            <person name="Li G."/>
            <person name="Viehrig K."/>
            <person name="Ye F."/>
            <person name="Su P."/>
            <person name="Kiefer A.F."/>
            <person name="Nichols A."/>
            <person name="Cepeda A.J."/>
            <person name="Yan W."/>
            <person name="Fan B."/>
            <person name="Jiang Y."/>
            <person name="Adhikari A."/>
            <person name="Zheng C.-J."/>
            <person name="Schuster L."/>
            <person name="Cowan T.M."/>
            <person name="Smanski M.J."/>
            <person name="Chevrette M.G."/>
            <person name="De Carvalho L.P.S."/>
            <person name="Shen B."/>
        </authorList>
    </citation>
    <scope>NUCLEOTIDE SEQUENCE [LARGE SCALE GENOMIC DNA]</scope>
    <source>
        <strain evidence="7 8">NPDC051599</strain>
    </source>
</reference>
<feature type="signal peptide" evidence="5">
    <location>
        <begin position="1"/>
        <end position="26"/>
    </location>
</feature>
<dbReference type="InterPro" id="IPR019775">
    <property type="entry name" value="WD40_repeat_CS"/>
</dbReference>
<name>A0ABW7YHB2_STRCE</name>
<evidence type="ECO:0000313" key="8">
    <source>
        <dbReference type="Proteomes" id="UP001612415"/>
    </source>
</evidence>
<gene>
    <name evidence="7" type="ORF">ACIA8P_45775</name>
</gene>
<evidence type="ECO:0000256" key="4">
    <source>
        <dbReference type="SAM" id="Phobius"/>
    </source>
</evidence>
<accession>A0ABW7YHB2</accession>
<dbReference type="PANTHER" id="PTHR19879:SF9">
    <property type="entry name" value="TRANSCRIPTION INITIATION FACTOR TFIID SUBUNIT 5"/>
    <property type="match status" value="1"/>
</dbReference>
<dbReference type="PROSITE" id="PS00678">
    <property type="entry name" value="WD_REPEATS_1"/>
    <property type="match status" value="9"/>
</dbReference>
<dbReference type="Pfam" id="PF00400">
    <property type="entry name" value="WD40"/>
    <property type="match status" value="12"/>
</dbReference>
<dbReference type="CDD" id="cd00200">
    <property type="entry name" value="WD40"/>
    <property type="match status" value="2"/>
</dbReference>
<dbReference type="InterPro" id="IPR001680">
    <property type="entry name" value="WD40_rpt"/>
</dbReference>
<feature type="domain" description="NB-ARC" evidence="6">
    <location>
        <begin position="105"/>
        <end position="232"/>
    </location>
</feature>
<dbReference type="PROSITE" id="PS50294">
    <property type="entry name" value="WD_REPEATS_REGION"/>
    <property type="match status" value="11"/>
</dbReference>
<dbReference type="Proteomes" id="UP001612415">
    <property type="component" value="Unassembled WGS sequence"/>
</dbReference>
<dbReference type="InterPro" id="IPR002182">
    <property type="entry name" value="NB-ARC"/>
</dbReference>
<feature type="repeat" description="WD" evidence="3">
    <location>
        <begin position="830"/>
        <end position="870"/>
    </location>
</feature>
<feature type="repeat" description="WD" evidence="3">
    <location>
        <begin position="710"/>
        <end position="750"/>
    </location>
</feature>
<comment type="caution">
    <text evidence="7">The sequence shown here is derived from an EMBL/GenBank/DDBJ whole genome shotgun (WGS) entry which is preliminary data.</text>
</comment>
<proteinExistence type="predicted"/>
<dbReference type="InterPro" id="IPR020472">
    <property type="entry name" value="WD40_PAC1"/>
</dbReference>
<evidence type="ECO:0000256" key="3">
    <source>
        <dbReference type="PROSITE-ProRule" id="PRU00221"/>
    </source>
</evidence>
<dbReference type="SUPFAM" id="SSF52540">
    <property type="entry name" value="P-loop containing nucleoside triphosphate hydrolases"/>
    <property type="match status" value="1"/>
</dbReference>
<keyword evidence="4" id="KW-0472">Membrane</keyword>
<dbReference type="InterPro" id="IPR015943">
    <property type="entry name" value="WD40/YVTN_repeat-like_dom_sf"/>
</dbReference>
<evidence type="ECO:0000313" key="7">
    <source>
        <dbReference type="EMBL" id="MFI5681803.1"/>
    </source>
</evidence>
<dbReference type="InterPro" id="IPR036388">
    <property type="entry name" value="WH-like_DNA-bd_sf"/>
</dbReference>
<feature type="chain" id="PRO_5047345945" evidence="5">
    <location>
        <begin position="27"/>
        <end position="1105"/>
    </location>
</feature>
<feature type="repeat" description="WD" evidence="3">
    <location>
        <begin position="590"/>
        <end position="630"/>
    </location>
</feature>
<organism evidence="7 8">
    <name type="scientific">Streptomyces cellulosae</name>
    <dbReference type="NCBI Taxonomy" id="1968"/>
    <lineage>
        <taxon>Bacteria</taxon>
        <taxon>Bacillati</taxon>
        <taxon>Actinomycetota</taxon>
        <taxon>Actinomycetes</taxon>
        <taxon>Kitasatosporales</taxon>
        <taxon>Streptomycetaceae</taxon>
        <taxon>Streptomyces</taxon>
    </lineage>
</organism>
<keyword evidence="2" id="KW-0677">Repeat</keyword>
<dbReference type="PRINTS" id="PR00320">
    <property type="entry name" value="GPROTEINBRPT"/>
</dbReference>
<feature type="repeat" description="WD" evidence="3">
    <location>
        <begin position="870"/>
        <end position="910"/>
    </location>
</feature>